<dbReference type="RefSeq" id="WP_135802763.1">
    <property type="nucleotide sequence ID" value="NZ_SRPF01000002.1"/>
</dbReference>
<protein>
    <submittedName>
        <fullName evidence="2">DUF2244 domain-containing protein</fullName>
    </submittedName>
</protein>
<name>A0A4Z1CHK4_9GAMM</name>
<feature type="transmembrane region" description="Helical" evidence="1">
    <location>
        <begin position="30"/>
        <end position="54"/>
    </location>
</feature>
<dbReference type="AlphaFoldDB" id="A0A4Z1CHK4"/>
<gene>
    <name evidence="2" type="ORF">E5Q11_07355</name>
</gene>
<dbReference type="OrthoDB" id="7062615at2"/>
<keyword evidence="3" id="KW-1185">Reference proteome</keyword>
<evidence type="ECO:0000256" key="1">
    <source>
        <dbReference type="SAM" id="Phobius"/>
    </source>
</evidence>
<dbReference type="InterPro" id="IPR019253">
    <property type="entry name" value="DUF2244_TM"/>
</dbReference>
<comment type="caution">
    <text evidence="2">The sequence shown here is derived from an EMBL/GenBank/DDBJ whole genome shotgun (WGS) entry which is preliminary data.</text>
</comment>
<keyword evidence="1" id="KW-0472">Membrane</keyword>
<reference evidence="2 3" key="1">
    <citation type="submission" date="2019-04" db="EMBL/GenBank/DDBJ databases">
        <authorList>
            <person name="Park S."/>
            <person name="Yoon J.-H."/>
        </authorList>
    </citation>
    <scope>NUCLEOTIDE SEQUENCE [LARGE SCALE GENOMIC DNA]</scope>
    <source>
        <strain evidence="2 3">HJM-18</strain>
    </source>
</reference>
<keyword evidence="1" id="KW-1133">Transmembrane helix</keyword>
<dbReference type="Pfam" id="PF10003">
    <property type="entry name" value="DUF2244"/>
    <property type="match status" value="1"/>
</dbReference>
<keyword evidence="1" id="KW-0812">Transmembrane</keyword>
<evidence type="ECO:0000313" key="3">
    <source>
        <dbReference type="Proteomes" id="UP000298325"/>
    </source>
</evidence>
<sequence length="169" mass="19514">MVEQLPSDDDAARYLLTPNRSMSWQGNVRIWMALLALSAVIVTGFTLIGAWVILPFAGLELAALAAGFYISSRQCQKQEVLVLGPDNIRLEKGMKRKEAEWEMPRQYTRLWRNEARHPFTPSKLFLQFRDEEISVGGFLNMEDTEALLAILQRYGITIQKRKKPEPRWF</sequence>
<dbReference type="EMBL" id="SRPF01000002">
    <property type="protein sequence ID" value="TGN40102.1"/>
    <property type="molecule type" value="Genomic_DNA"/>
</dbReference>
<evidence type="ECO:0000313" key="2">
    <source>
        <dbReference type="EMBL" id="TGN40102.1"/>
    </source>
</evidence>
<dbReference type="Proteomes" id="UP000298325">
    <property type="component" value="Unassembled WGS sequence"/>
</dbReference>
<organism evidence="2 3">
    <name type="scientific">Marinobacter confluentis</name>
    <dbReference type="NCBI Taxonomy" id="1697557"/>
    <lineage>
        <taxon>Bacteria</taxon>
        <taxon>Pseudomonadati</taxon>
        <taxon>Pseudomonadota</taxon>
        <taxon>Gammaproteobacteria</taxon>
        <taxon>Pseudomonadales</taxon>
        <taxon>Marinobacteraceae</taxon>
        <taxon>Marinobacter</taxon>
    </lineage>
</organism>
<proteinExistence type="predicted"/>
<accession>A0A4Z1CHK4</accession>